<gene>
    <name evidence="1" type="ORF">OIU74_017666</name>
</gene>
<dbReference type="AlphaFoldDB" id="A0A9Q0WR33"/>
<proteinExistence type="predicted"/>
<evidence type="ECO:0000313" key="2">
    <source>
        <dbReference type="Proteomes" id="UP001151752"/>
    </source>
</evidence>
<dbReference type="Proteomes" id="UP001151752">
    <property type="component" value="Chromosome 10"/>
</dbReference>
<reference evidence="1" key="2">
    <citation type="journal article" date="2023" name="Int. J. Mol. Sci.">
        <title>De Novo Assembly and Annotation of 11 Diverse Shrub Willow (Salix) Genomes Reveals Novel Gene Organization in Sex-Linked Regions.</title>
        <authorList>
            <person name="Hyden B."/>
            <person name="Feng K."/>
            <person name="Yates T.B."/>
            <person name="Jawdy S."/>
            <person name="Cereghino C."/>
            <person name="Smart L.B."/>
            <person name="Muchero W."/>
        </authorList>
    </citation>
    <scope>NUCLEOTIDE SEQUENCE</scope>
    <source>
        <tissue evidence="1">Shoot tip</tissue>
    </source>
</reference>
<reference evidence="1" key="1">
    <citation type="submission" date="2022-11" db="EMBL/GenBank/DDBJ databases">
        <authorList>
            <person name="Hyden B.L."/>
            <person name="Feng K."/>
            <person name="Yates T."/>
            <person name="Jawdy S."/>
            <person name="Smart L.B."/>
            <person name="Muchero W."/>
        </authorList>
    </citation>
    <scope>NUCLEOTIDE SEQUENCE</scope>
    <source>
        <tissue evidence="1">Shoot tip</tissue>
    </source>
</reference>
<organism evidence="1 2">
    <name type="scientific">Salix koriyanagi</name>
    <dbReference type="NCBI Taxonomy" id="2511006"/>
    <lineage>
        <taxon>Eukaryota</taxon>
        <taxon>Viridiplantae</taxon>
        <taxon>Streptophyta</taxon>
        <taxon>Embryophyta</taxon>
        <taxon>Tracheophyta</taxon>
        <taxon>Spermatophyta</taxon>
        <taxon>Magnoliopsida</taxon>
        <taxon>eudicotyledons</taxon>
        <taxon>Gunneridae</taxon>
        <taxon>Pentapetalae</taxon>
        <taxon>rosids</taxon>
        <taxon>fabids</taxon>
        <taxon>Malpighiales</taxon>
        <taxon>Salicaceae</taxon>
        <taxon>Saliceae</taxon>
        <taxon>Salix</taxon>
    </lineage>
</organism>
<keyword evidence="2" id="KW-1185">Reference proteome</keyword>
<dbReference type="EMBL" id="JAPFFM010000002">
    <property type="protein sequence ID" value="KAJ6771273.1"/>
    <property type="molecule type" value="Genomic_DNA"/>
</dbReference>
<sequence length="101" mass="11478">MEGSHLWVVKGTEVSTVMGSVEVEIGRRREKAVAKGLRKLDPEEDDFRCDKAMSTDGVFLCLGGERFEFEEQWRSLVRVKTTRGVVSFGCSRLERSFVIFS</sequence>
<accession>A0A9Q0WR33</accession>
<name>A0A9Q0WR33_9ROSI</name>
<comment type="caution">
    <text evidence="1">The sequence shown here is derived from an EMBL/GenBank/DDBJ whole genome shotgun (WGS) entry which is preliminary data.</text>
</comment>
<protein>
    <submittedName>
        <fullName evidence="1">Uncharacterized protein</fullName>
    </submittedName>
</protein>
<evidence type="ECO:0000313" key="1">
    <source>
        <dbReference type="EMBL" id="KAJ6771273.1"/>
    </source>
</evidence>